<organism evidence="15 16">
    <name type="scientific">Bradyrhizobium denitrificans</name>
    <dbReference type="NCBI Taxonomy" id="2734912"/>
    <lineage>
        <taxon>Bacteria</taxon>
        <taxon>Pseudomonadati</taxon>
        <taxon>Pseudomonadota</taxon>
        <taxon>Alphaproteobacteria</taxon>
        <taxon>Hyphomicrobiales</taxon>
        <taxon>Nitrobacteraceae</taxon>
        <taxon>Bradyrhizobium</taxon>
    </lineage>
</organism>
<keyword evidence="11" id="KW-0067">ATP-binding</keyword>
<dbReference type="Gene3D" id="3.30.450.20">
    <property type="entry name" value="PAS domain"/>
    <property type="match status" value="2"/>
</dbReference>
<dbReference type="Proteomes" id="UP001314635">
    <property type="component" value="Unassembled WGS sequence"/>
</dbReference>
<dbReference type="EC" id="2.7.13.3" evidence="2"/>
<dbReference type="SUPFAM" id="SSF55785">
    <property type="entry name" value="PYP-like sensor domain (PAS domain)"/>
    <property type="match status" value="2"/>
</dbReference>
<sequence length="495" mass="53131">MASNDAMQAARPRNEAEETVEAIHRGNVDAVVVQGPSGPQVIMLQGADAPYHVLVERMSDGALTLDADGCIVYVNSRLCALTGLGAQELVGRSFASLFIGSVPQQRADDTASDAQLRRADGGDLPVSVWMRQMAMGGVVATLVTLTDMSIQRRAEEVATAERFARSILEQATDAIVVLALDGRITHASWVAEQLAGRSPVGHMFSEAFALDAASASQQGTLARFSRESLDQALATKPFHGVEVRLRDPRMSGRSFLLSAGPLVNDAKDAVGSIVTLTDITERKRAEEQQTMLVAELNHRVKNILAIVQSVAGQTLRTAPSLPAFNKAFSGRIQAVSIAHDILTQTRWIGIGFNELLTTVLAPYGVGEGRIVIEGPPVLLEARLVLPLSMVLHELATNASKYGALSAPLGQVTISWRLRDDRQRLELIWLERGGPLVEGGGSRGFGTTLIDRVVRFDLDGDAVLAFEPEGIRCKLIFALTAETTPEHLPASAVQPD</sequence>
<evidence type="ECO:0000256" key="7">
    <source>
        <dbReference type="ARBA" id="ARBA00022679"/>
    </source>
</evidence>
<evidence type="ECO:0000259" key="14">
    <source>
        <dbReference type="PROSITE" id="PS50113"/>
    </source>
</evidence>
<evidence type="ECO:0000256" key="12">
    <source>
        <dbReference type="ARBA" id="ARBA00023026"/>
    </source>
</evidence>
<evidence type="ECO:0000256" key="9">
    <source>
        <dbReference type="ARBA" id="ARBA00022741"/>
    </source>
</evidence>
<gene>
    <name evidence="15" type="ORF">JQ619_38105</name>
</gene>
<evidence type="ECO:0000256" key="1">
    <source>
        <dbReference type="ARBA" id="ARBA00000085"/>
    </source>
</evidence>
<protein>
    <recommendedName>
        <fullName evidence="3">Blue-light-activated histidine kinase</fullName>
        <ecNumber evidence="2">2.7.13.3</ecNumber>
    </recommendedName>
</protein>
<evidence type="ECO:0000256" key="8">
    <source>
        <dbReference type="ARBA" id="ARBA00022737"/>
    </source>
</evidence>
<feature type="domain" description="PAC" evidence="14">
    <location>
        <begin position="239"/>
        <end position="291"/>
    </location>
</feature>
<dbReference type="Pfam" id="PF00989">
    <property type="entry name" value="PAS"/>
    <property type="match status" value="1"/>
</dbReference>
<dbReference type="InterPro" id="IPR036890">
    <property type="entry name" value="HATPase_C_sf"/>
</dbReference>
<dbReference type="InterPro" id="IPR035965">
    <property type="entry name" value="PAS-like_dom_sf"/>
</dbReference>
<keyword evidence="5" id="KW-0285">Flavoprotein</keyword>
<dbReference type="PANTHER" id="PTHR41523:SF8">
    <property type="entry name" value="ETHYLENE RESPONSE SENSOR PROTEIN"/>
    <property type="match status" value="1"/>
</dbReference>
<keyword evidence="6" id="KW-0288">FMN</keyword>
<feature type="domain" description="PAS" evidence="13">
    <location>
        <begin position="47"/>
        <end position="93"/>
    </location>
</feature>
<accession>A0ABS5GJX2</accession>
<dbReference type="PROSITE" id="PS50113">
    <property type="entry name" value="PAC"/>
    <property type="match status" value="1"/>
</dbReference>
<proteinExistence type="predicted"/>
<evidence type="ECO:0000256" key="3">
    <source>
        <dbReference type="ARBA" id="ARBA00021740"/>
    </source>
</evidence>
<evidence type="ECO:0000313" key="15">
    <source>
        <dbReference type="EMBL" id="MBR1141569.1"/>
    </source>
</evidence>
<dbReference type="InterPro" id="IPR013656">
    <property type="entry name" value="PAS_4"/>
</dbReference>
<dbReference type="SMART" id="SM00911">
    <property type="entry name" value="HWE_HK"/>
    <property type="match status" value="1"/>
</dbReference>
<evidence type="ECO:0000256" key="2">
    <source>
        <dbReference type="ARBA" id="ARBA00012438"/>
    </source>
</evidence>
<keyword evidence="12" id="KW-0843">Virulence</keyword>
<evidence type="ECO:0000313" key="16">
    <source>
        <dbReference type="Proteomes" id="UP001314635"/>
    </source>
</evidence>
<dbReference type="CDD" id="cd00130">
    <property type="entry name" value="PAS"/>
    <property type="match status" value="2"/>
</dbReference>
<evidence type="ECO:0000259" key="13">
    <source>
        <dbReference type="PROSITE" id="PS50112"/>
    </source>
</evidence>
<keyword evidence="16" id="KW-1185">Reference proteome</keyword>
<keyword evidence="9" id="KW-0547">Nucleotide-binding</keyword>
<dbReference type="NCBIfam" id="TIGR00229">
    <property type="entry name" value="sensory_box"/>
    <property type="match status" value="2"/>
</dbReference>
<dbReference type="SMART" id="SM00091">
    <property type="entry name" value="PAS"/>
    <property type="match status" value="2"/>
</dbReference>
<dbReference type="PROSITE" id="PS50112">
    <property type="entry name" value="PAS"/>
    <property type="match status" value="2"/>
</dbReference>
<dbReference type="InterPro" id="IPR000700">
    <property type="entry name" value="PAS-assoc_C"/>
</dbReference>
<dbReference type="PANTHER" id="PTHR41523">
    <property type="entry name" value="TWO-COMPONENT SYSTEM SENSOR PROTEIN"/>
    <property type="match status" value="1"/>
</dbReference>
<keyword evidence="7" id="KW-0808">Transferase</keyword>
<evidence type="ECO:0000256" key="4">
    <source>
        <dbReference type="ARBA" id="ARBA00022553"/>
    </source>
</evidence>
<dbReference type="Pfam" id="PF08448">
    <property type="entry name" value="PAS_4"/>
    <property type="match status" value="1"/>
</dbReference>
<dbReference type="InterPro" id="IPR013767">
    <property type="entry name" value="PAS_fold"/>
</dbReference>
<dbReference type="RefSeq" id="WP_172243919.1">
    <property type="nucleotide sequence ID" value="NZ_JABFDP010000058.1"/>
</dbReference>
<evidence type="ECO:0000256" key="5">
    <source>
        <dbReference type="ARBA" id="ARBA00022630"/>
    </source>
</evidence>
<dbReference type="InterPro" id="IPR011102">
    <property type="entry name" value="Sig_transdc_His_kinase_HWE"/>
</dbReference>
<comment type="catalytic activity">
    <reaction evidence="1">
        <text>ATP + protein L-histidine = ADP + protein N-phospho-L-histidine.</text>
        <dbReference type="EC" id="2.7.13.3"/>
    </reaction>
</comment>
<feature type="domain" description="PAS" evidence="13">
    <location>
        <begin position="160"/>
        <end position="199"/>
    </location>
</feature>
<dbReference type="EMBL" id="JAFCLK010000077">
    <property type="protein sequence ID" value="MBR1141569.1"/>
    <property type="molecule type" value="Genomic_DNA"/>
</dbReference>
<keyword evidence="8" id="KW-0677">Repeat</keyword>
<dbReference type="Gene3D" id="3.30.565.10">
    <property type="entry name" value="Histidine kinase-like ATPase, C-terminal domain"/>
    <property type="match status" value="1"/>
</dbReference>
<reference evidence="16" key="1">
    <citation type="journal article" date="2021" name="ISME J.">
        <title>Evolutionary origin and ecological implication of a unique nif island in free-living Bradyrhizobium lineages.</title>
        <authorList>
            <person name="Tao J."/>
        </authorList>
    </citation>
    <scope>NUCLEOTIDE SEQUENCE [LARGE SCALE GENOMIC DNA]</scope>
    <source>
        <strain evidence="16">SZCCT0094</strain>
    </source>
</reference>
<dbReference type="InterPro" id="IPR000014">
    <property type="entry name" value="PAS"/>
</dbReference>
<evidence type="ECO:0000256" key="10">
    <source>
        <dbReference type="ARBA" id="ARBA00022777"/>
    </source>
</evidence>
<name>A0ABS5GJX2_9BRAD</name>
<evidence type="ECO:0000256" key="11">
    <source>
        <dbReference type="ARBA" id="ARBA00022840"/>
    </source>
</evidence>
<evidence type="ECO:0000256" key="6">
    <source>
        <dbReference type="ARBA" id="ARBA00022643"/>
    </source>
</evidence>
<keyword evidence="4" id="KW-0597">Phosphoprotein</keyword>
<dbReference type="Pfam" id="PF07536">
    <property type="entry name" value="HWE_HK"/>
    <property type="match status" value="1"/>
</dbReference>
<comment type="caution">
    <text evidence="15">The sequence shown here is derived from an EMBL/GenBank/DDBJ whole genome shotgun (WGS) entry which is preliminary data.</text>
</comment>
<keyword evidence="10" id="KW-0418">Kinase</keyword>